<dbReference type="PIRSF" id="PIRSF006806">
    <property type="entry name" value="FTHF_cligase"/>
    <property type="match status" value="1"/>
</dbReference>
<reference evidence="6 7" key="1">
    <citation type="submission" date="2014-11" db="EMBL/GenBank/DDBJ databases">
        <title>Genome sequence and analysis of novel Kurthia sp.</title>
        <authorList>
            <person name="Lawson J.N."/>
            <person name="Gonzalez J.E."/>
            <person name="Rinauldi L."/>
            <person name="Xuan Z."/>
            <person name="Firman A."/>
            <person name="Shaddox L."/>
            <person name="Trudeau A."/>
            <person name="Shah S."/>
            <person name="Reiman D."/>
        </authorList>
    </citation>
    <scope>NUCLEOTIDE SEQUENCE [LARGE SCALE GENOMIC DNA]</scope>
    <source>
        <strain evidence="6 7">3B1D</strain>
    </source>
</reference>
<evidence type="ECO:0000313" key="6">
    <source>
        <dbReference type="EMBL" id="RUS57375.1"/>
    </source>
</evidence>
<dbReference type="EMBL" id="JTFC01000026">
    <property type="protein sequence ID" value="RUS57375.1"/>
    <property type="molecule type" value="Genomic_DNA"/>
</dbReference>
<keyword evidence="3 4" id="KW-0067">ATP-binding</keyword>
<evidence type="ECO:0000256" key="4">
    <source>
        <dbReference type="PIRSR" id="PIRSR006806-1"/>
    </source>
</evidence>
<dbReference type="PANTHER" id="PTHR23407:SF1">
    <property type="entry name" value="5-FORMYLTETRAHYDROFOLATE CYCLO-LIGASE"/>
    <property type="match status" value="1"/>
</dbReference>
<proteinExistence type="inferred from homology"/>
<gene>
    <name evidence="6" type="ORF">QI30_07300</name>
</gene>
<evidence type="ECO:0000256" key="1">
    <source>
        <dbReference type="ARBA" id="ARBA00010638"/>
    </source>
</evidence>
<keyword evidence="5" id="KW-0460">Magnesium</keyword>
<accession>A0A433RVS5</accession>
<evidence type="ECO:0000256" key="2">
    <source>
        <dbReference type="ARBA" id="ARBA00022741"/>
    </source>
</evidence>
<dbReference type="PANTHER" id="PTHR23407">
    <property type="entry name" value="ATPASE INHIBITOR/5-FORMYLTETRAHYDROFOLATE CYCLO-LIGASE"/>
    <property type="match status" value="1"/>
</dbReference>
<dbReference type="GO" id="GO:0030272">
    <property type="term" value="F:5-formyltetrahydrofolate cyclo-ligase activity"/>
    <property type="evidence" value="ECO:0007669"/>
    <property type="project" value="UniProtKB-EC"/>
</dbReference>
<dbReference type="GO" id="GO:0009396">
    <property type="term" value="P:folic acid-containing compound biosynthetic process"/>
    <property type="evidence" value="ECO:0007669"/>
    <property type="project" value="TreeGrafter"/>
</dbReference>
<dbReference type="SUPFAM" id="SSF100950">
    <property type="entry name" value="NagB/RpiA/CoA transferase-like"/>
    <property type="match status" value="1"/>
</dbReference>
<dbReference type="Proteomes" id="UP000288623">
    <property type="component" value="Unassembled WGS sequence"/>
</dbReference>
<feature type="binding site" evidence="4">
    <location>
        <begin position="3"/>
        <end position="7"/>
    </location>
    <ligand>
        <name>ATP</name>
        <dbReference type="ChEBI" id="CHEBI:30616"/>
    </ligand>
</feature>
<comment type="similarity">
    <text evidence="1 5">Belongs to the 5-formyltetrahydrofolate cyclo-ligase family.</text>
</comment>
<name>A0A433RVS5_9BACL</name>
<dbReference type="GO" id="GO:0035999">
    <property type="term" value="P:tetrahydrofolate interconversion"/>
    <property type="evidence" value="ECO:0007669"/>
    <property type="project" value="TreeGrafter"/>
</dbReference>
<dbReference type="OrthoDB" id="9801938at2"/>
<dbReference type="RefSeq" id="WP_126990280.1">
    <property type="nucleotide sequence ID" value="NZ_JTFC01000026.1"/>
</dbReference>
<dbReference type="EC" id="6.3.3.2" evidence="5"/>
<keyword evidence="2 4" id="KW-0547">Nucleotide-binding</keyword>
<dbReference type="GO" id="GO:0005524">
    <property type="term" value="F:ATP binding"/>
    <property type="evidence" value="ECO:0007669"/>
    <property type="project" value="UniProtKB-KW"/>
</dbReference>
<dbReference type="InterPro" id="IPR024185">
    <property type="entry name" value="FTHF_cligase-like_sf"/>
</dbReference>
<organism evidence="6 7">
    <name type="scientific">Candidatus Kurthia intestinigallinarum</name>
    <dbReference type="NCBI Taxonomy" id="1562256"/>
    <lineage>
        <taxon>Bacteria</taxon>
        <taxon>Bacillati</taxon>
        <taxon>Bacillota</taxon>
        <taxon>Bacilli</taxon>
        <taxon>Bacillales</taxon>
        <taxon>Caryophanaceae</taxon>
        <taxon>Kurthia</taxon>
    </lineage>
</organism>
<feature type="binding site" evidence="4">
    <location>
        <begin position="133"/>
        <end position="141"/>
    </location>
    <ligand>
        <name>ATP</name>
        <dbReference type="ChEBI" id="CHEBI:30616"/>
    </ligand>
</feature>
<dbReference type="GO" id="GO:0046872">
    <property type="term" value="F:metal ion binding"/>
    <property type="evidence" value="ECO:0007669"/>
    <property type="project" value="UniProtKB-KW"/>
</dbReference>
<dbReference type="AlphaFoldDB" id="A0A433RVS5"/>
<comment type="caution">
    <text evidence="6">The sequence shown here is derived from an EMBL/GenBank/DDBJ whole genome shotgun (WGS) entry which is preliminary data.</text>
</comment>
<dbReference type="InterPro" id="IPR002698">
    <property type="entry name" value="FTHF_cligase"/>
</dbReference>
<dbReference type="NCBIfam" id="TIGR02727">
    <property type="entry name" value="MTHFS_bact"/>
    <property type="match status" value="1"/>
</dbReference>
<sequence length="196" mass="22665">MEKKDLRKQTQQFLKQLDAATYEAWSQQIQQRFLESEAVQRAAIIGLTVSAFPEVETRTLIQTLWSMGKKVAVPRCKPETHEMDFYIFNDFEELETVYMALLEPVPARTQYVTPQDIDVLVVPGVVFDKAGYRIGYGGGYYDRYLPQYKGETVAFCFAAQMVAKVPKDTYDYPIDSILTELEWIHCKQVRKEETHG</sequence>
<comment type="catalytic activity">
    <reaction evidence="5">
        <text>(6S)-5-formyl-5,6,7,8-tetrahydrofolate + ATP = (6R)-5,10-methenyltetrahydrofolate + ADP + phosphate</text>
        <dbReference type="Rhea" id="RHEA:10488"/>
        <dbReference type="ChEBI" id="CHEBI:30616"/>
        <dbReference type="ChEBI" id="CHEBI:43474"/>
        <dbReference type="ChEBI" id="CHEBI:57455"/>
        <dbReference type="ChEBI" id="CHEBI:57457"/>
        <dbReference type="ChEBI" id="CHEBI:456216"/>
        <dbReference type="EC" id="6.3.3.2"/>
    </reaction>
</comment>
<evidence type="ECO:0000256" key="3">
    <source>
        <dbReference type="ARBA" id="ARBA00022840"/>
    </source>
</evidence>
<feature type="binding site" evidence="4">
    <location>
        <position position="49"/>
    </location>
    <ligand>
        <name>substrate</name>
    </ligand>
</feature>
<dbReference type="Pfam" id="PF01812">
    <property type="entry name" value="5-FTHF_cyc-lig"/>
    <property type="match status" value="1"/>
</dbReference>
<feature type="binding site" evidence="4">
    <location>
        <position position="54"/>
    </location>
    <ligand>
        <name>substrate</name>
    </ligand>
</feature>
<comment type="cofactor">
    <cofactor evidence="5">
        <name>Mg(2+)</name>
        <dbReference type="ChEBI" id="CHEBI:18420"/>
    </cofactor>
</comment>
<keyword evidence="5" id="KW-0479">Metal-binding</keyword>
<evidence type="ECO:0000313" key="7">
    <source>
        <dbReference type="Proteomes" id="UP000288623"/>
    </source>
</evidence>
<protein>
    <recommendedName>
        <fullName evidence="5">5-formyltetrahydrofolate cyclo-ligase</fullName>
        <ecNumber evidence="5">6.3.3.2</ecNumber>
    </recommendedName>
</protein>
<dbReference type="Gene3D" id="3.40.50.10420">
    <property type="entry name" value="NagB/RpiA/CoA transferase-like"/>
    <property type="match status" value="1"/>
</dbReference>
<dbReference type="InterPro" id="IPR037171">
    <property type="entry name" value="NagB/RpiA_transferase-like"/>
</dbReference>
<evidence type="ECO:0000256" key="5">
    <source>
        <dbReference type="RuleBase" id="RU361279"/>
    </source>
</evidence>
<keyword evidence="7" id="KW-1185">Reference proteome</keyword>